<dbReference type="Proteomes" id="UP000771736">
    <property type="component" value="Unassembled WGS sequence"/>
</dbReference>
<name>A0A930N036_9BACT</name>
<comment type="caution">
    <text evidence="2">The sequence shown here is derived from an EMBL/GenBank/DDBJ whole genome shotgun (WGS) entry which is preliminary data.</text>
</comment>
<proteinExistence type="predicted"/>
<feature type="signal peptide" evidence="1">
    <location>
        <begin position="1"/>
        <end position="21"/>
    </location>
</feature>
<evidence type="ECO:0000313" key="2">
    <source>
        <dbReference type="EMBL" id="MBF1384850.1"/>
    </source>
</evidence>
<reference evidence="2" key="1">
    <citation type="submission" date="2020-04" db="EMBL/GenBank/DDBJ databases">
        <title>Deep metagenomics examines the oral microbiome during advanced dental caries in children, revealing novel taxa and co-occurrences with host molecules.</title>
        <authorList>
            <person name="Baker J.L."/>
            <person name="Morton J.T."/>
            <person name="Dinis M."/>
            <person name="Alvarez R."/>
            <person name="Tran N.C."/>
            <person name="Knight R."/>
            <person name="Edlund A."/>
        </authorList>
    </citation>
    <scope>NUCLEOTIDE SEQUENCE</scope>
    <source>
        <strain evidence="2">JCVI_44_bin.5</strain>
    </source>
</reference>
<dbReference type="AlphaFoldDB" id="A0A930N036"/>
<evidence type="ECO:0000256" key="1">
    <source>
        <dbReference type="SAM" id="SignalP"/>
    </source>
</evidence>
<feature type="chain" id="PRO_5037666527" description="DUF4252 domain-containing protein" evidence="1">
    <location>
        <begin position="22"/>
        <end position="152"/>
    </location>
</feature>
<dbReference type="EMBL" id="JABZSJ010000048">
    <property type="protein sequence ID" value="MBF1384850.1"/>
    <property type="molecule type" value="Genomic_DNA"/>
</dbReference>
<gene>
    <name evidence="2" type="ORF">HXN26_08395</name>
</gene>
<dbReference type="RefSeq" id="WP_025001159.1">
    <property type="nucleotide sequence ID" value="NZ_CAJPLR010000100.1"/>
</dbReference>
<protein>
    <recommendedName>
        <fullName evidence="4">DUF4252 domain-containing protein</fullName>
    </recommendedName>
</protein>
<organism evidence="2 3">
    <name type="scientific">Prevotella aurantiaca</name>
    <dbReference type="NCBI Taxonomy" id="596085"/>
    <lineage>
        <taxon>Bacteria</taxon>
        <taxon>Pseudomonadati</taxon>
        <taxon>Bacteroidota</taxon>
        <taxon>Bacteroidia</taxon>
        <taxon>Bacteroidales</taxon>
        <taxon>Prevotellaceae</taxon>
        <taxon>Prevotella</taxon>
    </lineage>
</organism>
<evidence type="ECO:0000313" key="3">
    <source>
        <dbReference type="Proteomes" id="UP000771736"/>
    </source>
</evidence>
<accession>A0A930N036</accession>
<keyword evidence="1" id="KW-0732">Signal</keyword>
<sequence>MKKKCLGILLFLLIFVLNVSAQRQIDNVPFMVEKAKTMEALDKKFGTPYLLSNGKATYKNVVFDGEKYNEIECFFDNEGRLNQLRLKTCCNNKGIAVARMNKLAKKYEQSYNTTNSENADDGKFVVGYNNKDRIVMMIATYKNNCDLSFSLF</sequence>
<evidence type="ECO:0008006" key="4">
    <source>
        <dbReference type="Google" id="ProtNLM"/>
    </source>
</evidence>